<dbReference type="RefSeq" id="WP_326927182.1">
    <property type="nucleotide sequence ID" value="NZ_CP123443.1"/>
</dbReference>
<dbReference type="Gene3D" id="3.30.160.100">
    <property type="entry name" value="Ribosome hibernation promotion factor-like"/>
    <property type="match status" value="1"/>
</dbReference>
<reference evidence="2 3" key="1">
    <citation type="submission" date="2023-04" db="EMBL/GenBank/DDBJ databases">
        <title>Spirochaete genome identified in red abalone sample constitutes a novel genus.</title>
        <authorList>
            <person name="Sharma S.P."/>
            <person name="Purcell C.M."/>
            <person name="Hyde J.R."/>
            <person name="Severin A.J."/>
        </authorList>
    </citation>
    <scope>NUCLEOTIDE SEQUENCE [LARGE SCALE GENOMIC DNA]</scope>
    <source>
        <strain evidence="2 3">SP-2023</strain>
    </source>
</reference>
<dbReference type="InterPro" id="IPR036567">
    <property type="entry name" value="RHF-like"/>
</dbReference>
<dbReference type="InterPro" id="IPR003489">
    <property type="entry name" value="RHF/RaiA"/>
</dbReference>
<protein>
    <submittedName>
        <fullName evidence="2">Ribosome-associated translation inhibitor RaiA</fullName>
    </submittedName>
</protein>
<feature type="compositionally biased region" description="Basic and acidic residues" evidence="1">
    <location>
        <begin position="98"/>
        <end position="109"/>
    </location>
</feature>
<dbReference type="Proteomes" id="UP001228690">
    <property type="component" value="Chromosome"/>
</dbReference>
<organism evidence="2 3">
    <name type="scientific">Candidatus Haliotispira prima</name>
    <dbReference type="NCBI Taxonomy" id="3034016"/>
    <lineage>
        <taxon>Bacteria</taxon>
        <taxon>Pseudomonadati</taxon>
        <taxon>Spirochaetota</taxon>
        <taxon>Spirochaetia</taxon>
        <taxon>Spirochaetales</taxon>
        <taxon>Spirochaetaceae</taxon>
        <taxon>Candidatus Haliotispira</taxon>
    </lineage>
</organism>
<gene>
    <name evidence="2" type="primary">raiA</name>
    <name evidence="2" type="ORF">P0082_10990</name>
</gene>
<evidence type="ECO:0000313" key="3">
    <source>
        <dbReference type="Proteomes" id="UP001228690"/>
    </source>
</evidence>
<proteinExistence type="predicted"/>
<sequence length="109" mass="13072">MNFELKGAGFHVSDHNRAFIDTMLHRIEKFEEHIEDLTITIHKETEHLHSLTADVHFHWKIKCHVSHSSRELYPGLEHLFEELEKKCRREHSKRVDHHRGGNDKHTPHF</sequence>
<feature type="region of interest" description="Disordered" evidence="1">
    <location>
        <begin position="90"/>
        <end position="109"/>
    </location>
</feature>
<keyword evidence="3" id="KW-1185">Reference proteome</keyword>
<evidence type="ECO:0000256" key="1">
    <source>
        <dbReference type="SAM" id="MobiDB-lite"/>
    </source>
</evidence>
<dbReference type="NCBIfam" id="TIGR00741">
    <property type="entry name" value="yfiA"/>
    <property type="match status" value="1"/>
</dbReference>
<evidence type="ECO:0000313" key="2">
    <source>
        <dbReference type="EMBL" id="WGK68994.1"/>
    </source>
</evidence>
<dbReference type="EMBL" id="CP123443">
    <property type="protein sequence ID" value="WGK68994.1"/>
    <property type="molecule type" value="Genomic_DNA"/>
</dbReference>
<dbReference type="SUPFAM" id="SSF69754">
    <property type="entry name" value="Ribosome binding protein Y (YfiA homologue)"/>
    <property type="match status" value="1"/>
</dbReference>
<name>A0ABY8MJJ7_9SPIO</name>
<dbReference type="Pfam" id="PF02482">
    <property type="entry name" value="Ribosomal_S30AE"/>
    <property type="match status" value="1"/>
</dbReference>
<accession>A0ABY8MJJ7</accession>